<protein>
    <recommendedName>
        <fullName evidence="2">phospholipase C</fullName>
        <ecNumber evidence="2">3.1.4.3</ecNumber>
    </recommendedName>
</protein>
<dbReference type="CDD" id="cd16014">
    <property type="entry name" value="PLC"/>
    <property type="match status" value="1"/>
</dbReference>
<proteinExistence type="inferred from homology"/>
<feature type="domain" description="Bacterial phospholipase C C-terminal" evidence="5">
    <location>
        <begin position="608"/>
        <end position="687"/>
    </location>
</feature>
<accession>A0AB73INH4</accession>
<evidence type="ECO:0000256" key="3">
    <source>
        <dbReference type="ARBA" id="ARBA00022801"/>
    </source>
</evidence>
<dbReference type="AlphaFoldDB" id="A0AB73INH4"/>
<dbReference type="InterPro" id="IPR008475">
    <property type="entry name" value="PLipase_C_C"/>
</dbReference>
<evidence type="ECO:0000259" key="5">
    <source>
        <dbReference type="Pfam" id="PF05506"/>
    </source>
</evidence>
<dbReference type="Proteomes" id="UP001229486">
    <property type="component" value="Unassembled WGS sequence"/>
</dbReference>
<comment type="caution">
    <text evidence="6">The sequence shown here is derived from an EMBL/GenBank/DDBJ whole genome shotgun (WGS) entry which is preliminary data.</text>
</comment>
<comment type="similarity">
    <text evidence="1">Belongs to the bacterial phospholipase C family.</text>
</comment>
<dbReference type="GO" id="GO:0034480">
    <property type="term" value="F:phosphatidylcholine phospholipase C activity"/>
    <property type="evidence" value="ECO:0007669"/>
    <property type="project" value="UniProtKB-EC"/>
</dbReference>
<feature type="region of interest" description="Disordered" evidence="4">
    <location>
        <begin position="686"/>
        <end position="705"/>
    </location>
</feature>
<dbReference type="PANTHER" id="PTHR31956:SF1">
    <property type="entry name" value="NON-SPECIFIC PHOSPHOLIPASE C1"/>
    <property type="match status" value="1"/>
</dbReference>
<keyword evidence="3 6" id="KW-0378">Hydrolase</keyword>
<name>A0AB73INH4_9BURK</name>
<dbReference type="RefSeq" id="WP_392396141.1">
    <property type="nucleotide sequence ID" value="NZ_JAURTK010000023.1"/>
</dbReference>
<feature type="region of interest" description="Disordered" evidence="4">
    <location>
        <begin position="189"/>
        <end position="208"/>
    </location>
</feature>
<dbReference type="PANTHER" id="PTHR31956">
    <property type="entry name" value="NON-SPECIFIC PHOSPHOLIPASE C4-RELATED"/>
    <property type="match status" value="1"/>
</dbReference>
<dbReference type="InterPro" id="IPR006311">
    <property type="entry name" value="TAT_signal"/>
</dbReference>
<dbReference type="Pfam" id="PF05506">
    <property type="entry name" value="PLipase_C_C"/>
    <property type="match status" value="2"/>
</dbReference>
<evidence type="ECO:0000256" key="4">
    <source>
        <dbReference type="SAM" id="MobiDB-lite"/>
    </source>
</evidence>
<evidence type="ECO:0000313" key="7">
    <source>
        <dbReference type="Proteomes" id="UP001229486"/>
    </source>
</evidence>
<dbReference type="PROSITE" id="PS51318">
    <property type="entry name" value="TAT"/>
    <property type="match status" value="1"/>
</dbReference>
<dbReference type="NCBIfam" id="TIGR03396">
    <property type="entry name" value="PC_PLC"/>
    <property type="match status" value="1"/>
</dbReference>
<feature type="domain" description="Bacterial phospholipase C C-terminal" evidence="5">
    <location>
        <begin position="511"/>
        <end position="593"/>
    </location>
</feature>
<dbReference type="EMBL" id="JAURTK010000023">
    <property type="protein sequence ID" value="MDP9651563.1"/>
    <property type="molecule type" value="Genomic_DNA"/>
</dbReference>
<dbReference type="GO" id="GO:0016042">
    <property type="term" value="P:lipid catabolic process"/>
    <property type="evidence" value="ECO:0007669"/>
    <property type="project" value="InterPro"/>
</dbReference>
<dbReference type="EC" id="3.1.4.3" evidence="2"/>
<reference evidence="6" key="1">
    <citation type="submission" date="2023-07" db="EMBL/GenBank/DDBJ databases">
        <title>Sorghum-associated microbial communities from plants grown in Nebraska, USA.</title>
        <authorList>
            <person name="Schachtman D."/>
        </authorList>
    </citation>
    <scope>NUCLEOTIDE SEQUENCE</scope>
    <source>
        <strain evidence="6">DS1061</strain>
    </source>
</reference>
<dbReference type="InterPro" id="IPR017850">
    <property type="entry name" value="Alkaline_phosphatase_core_sf"/>
</dbReference>
<evidence type="ECO:0000256" key="2">
    <source>
        <dbReference type="ARBA" id="ARBA00012018"/>
    </source>
</evidence>
<organism evidence="6 7">
    <name type="scientific">Paraburkholderia caledonica</name>
    <dbReference type="NCBI Taxonomy" id="134536"/>
    <lineage>
        <taxon>Bacteria</taxon>
        <taxon>Pseudomonadati</taxon>
        <taxon>Pseudomonadota</taxon>
        <taxon>Betaproteobacteria</taxon>
        <taxon>Burkholderiales</taxon>
        <taxon>Burkholderiaceae</taxon>
        <taxon>Paraburkholderia</taxon>
    </lineage>
</organism>
<sequence>MKRRDFMRAGAAAGLAVSLEAFPPAIRRALALPAFSPTGTLADVQHVVILMQENRSFDHYFGTFGGVRGFGDRHTAPLRDGRSVWEQPDGRGGVVRPFHMRSQYTSSQHVRSLPHGWVDGHAAWAGARYDNWVPAKSSLTMGHYTREDIPWHFALADAFTICDAYFCSLPGSTNPNRSHLMAGTIDASGAYGGPMKDQPPEGPDFQPRNGPPFSYTTYPERLEAAGVSWRVYQGVDADGPFPVDVQDMIRRRHDPHPEDVNASVSCFNVLRFFTQYAHAPEGSPLYRKAMTRRPPSQLAADAMLGKLPQVSWVLPPHNCSEHPQWTPAHGAAFTSFVLDALTANPDTWSKTVLLVMYDENDGYFDHVVPPTPPAGPAQGVTNVDASADINAADGLPFGLGARVPLIAVSPWSKGGAVCSQVFDHTSVIRFLEQRFGVHEPNISAWRRAVCGDLTTAFDFALADGRVPSLPDTRTLVAAALAQADLPAPQAPAASYTQPVPLHWQEPTQRVARALPYRLDVWVAVSHAGDALTLHFVNSGSVAAVFHVFDGRGDANPQCHTVAAGTELTGTWALATDTRYDVRVLGPNGFMRGFCDVRNADTRAHGLDVRARHQSASADLRLVLANDGAREAQLIVTDNAYGAAPRTWRVPAKGRVEADWPLSVSDAWYDLTVSAPDHPVFRRSFAGHVETGRPGKTDPALGRARA</sequence>
<dbReference type="InterPro" id="IPR007312">
    <property type="entry name" value="Phosphoesterase"/>
</dbReference>
<dbReference type="Pfam" id="PF04185">
    <property type="entry name" value="Phosphoesterase"/>
    <property type="match status" value="1"/>
</dbReference>
<gene>
    <name evidence="6" type="ORF">J2793_007038</name>
</gene>
<dbReference type="Gene3D" id="3.40.720.10">
    <property type="entry name" value="Alkaline Phosphatase, subunit A"/>
    <property type="match status" value="2"/>
</dbReference>
<evidence type="ECO:0000256" key="1">
    <source>
        <dbReference type="ARBA" id="ARBA00009717"/>
    </source>
</evidence>
<evidence type="ECO:0000313" key="6">
    <source>
        <dbReference type="EMBL" id="MDP9651563.1"/>
    </source>
</evidence>
<dbReference type="InterPro" id="IPR017767">
    <property type="entry name" value="PC-PLC"/>
</dbReference>